<evidence type="ECO:0000313" key="4">
    <source>
        <dbReference type="Proteomes" id="UP000789706"/>
    </source>
</evidence>
<organism evidence="3 4">
    <name type="scientific">Diversispora eburnea</name>
    <dbReference type="NCBI Taxonomy" id="1213867"/>
    <lineage>
        <taxon>Eukaryota</taxon>
        <taxon>Fungi</taxon>
        <taxon>Fungi incertae sedis</taxon>
        <taxon>Mucoromycota</taxon>
        <taxon>Glomeromycotina</taxon>
        <taxon>Glomeromycetes</taxon>
        <taxon>Diversisporales</taxon>
        <taxon>Diversisporaceae</taxon>
        <taxon>Diversispora</taxon>
    </lineage>
</organism>
<keyword evidence="2" id="KW-0687">Ribonucleoprotein</keyword>
<dbReference type="GO" id="GO:0003735">
    <property type="term" value="F:structural constituent of ribosome"/>
    <property type="evidence" value="ECO:0007669"/>
    <property type="project" value="InterPro"/>
</dbReference>
<keyword evidence="4" id="KW-1185">Reference proteome</keyword>
<dbReference type="GO" id="GO:0005840">
    <property type="term" value="C:ribosome"/>
    <property type="evidence" value="ECO:0007669"/>
    <property type="project" value="UniProtKB-KW"/>
</dbReference>
<evidence type="ECO:0000256" key="1">
    <source>
        <dbReference type="ARBA" id="ARBA00022980"/>
    </source>
</evidence>
<dbReference type="GO" id="GO:1990904">
    <property type="term" value="C:ribonucleoprotein complex"/>
    <property type="evidence" value="ECO:0007669"/>
    <property type="project" value="UniProtKB-KW"/>
</dbReference>
<reference evidence="3" key="1">
    <citation type="submission" date="2021-06" db="EMBL/GenBank/DDBJ databases">
        <authorList>
            <person name="Kallberg Y."/>
            <person name="Tangrot J."/>
            <person name="Rosling A."/>
        </authorList>
    </citation>
    <scope>NUCLEOTIDE SEQUENCE</scope>
    <source>
        <strain evidence="3">AZ414A</strain>
    </source>
</reference>
<accession>A0A9N9FR93</accession>
<protein>
    <submittedName>
        <fullName evidence="3">9841_t:CDS:1</fullName>
    </submittedName>
</protein>
<gene>
    <name evidence="3" type="ORF">DEBURN_LOCUS7089</name>
</gene>
<dbReference type="EMBL" id="CAJVPK010000809">
    <property type="protein sequence ID" value="CAG8550825.1"/>
    <property type="molecule type" value="Genomic_DNA"/>
</dbReference>
<dbReference type="OrthoDB" id="10255148at2759"/>
<proteinExistence type="predicted"/>
<evidence type="ECO:0000256" key="2">
    <source>
        <dbReference type="ARBA" id="ARBA00023274"/>
    </source>
</evidence>
<name>A0A9N9FR93_9GLOM</name>
<dbReference type="InterPro" id="IPR012678">
    <property type="entry name" value="Ribosomal_uL23/eL15/eS24_sf"/>
</dbReference>
<keyword evidence="1" id="KW-0689">Ribosomal protein</keyword>
<feature type="non-terminal residue" evidence="3">
    <location>
        <position position="73"/>
    </location>
</feature>
<dbReference type="Proteomes" id="UP000789706">
    <property type="component" value="Unassembled WGS sequence"/>
</dbReference>
<dbReference type="GO" id="GO:0006412">
    <property type="term" value="P:translation"/>
    <property type="evidence" value="ECO:0007669"/>
    <property type="project" value="InterPro"/>
</dbReference>
<sequence length="73" mass="8587">TIEFYPLSFLSSRSDKARRLDATYSKPTNQGVNQLKYQHSLKLTAMQLINIKYFEVILVDLNHKVIYRDPKIN</sequence>
<dbReference type="AlphaFoldDB" id="A0A9N9FR93"/>
<comment type="caution">
    <text evidence="3">The sequence shown here is derived from an EMBL/GenBank/DDBJ whole genome shotgun (WGS) entry which is preliminary data.</text>
</comment>
<dbReference type="SUPFAM" id="SSF54189">
    <property type="entry name" value="Ribosomal proteins S24e, L23 and L15e"/>
    <property type="match status" value="1"/>
</dbReference>
<evidence type="ECO:0000313" key="3">
    <source>
        <dbReference type="EMBL" id="CAG8550825.1"/>
    </source>
</evidence>